<sequence>MEDFCGRGVKRFNDARGLVPKTLGKGGKGYTVRYDSLHYMPSRSKEPKDQYMMQEYQLPVSGYMSPRSLTEQLPGIPETKTPEFESSGPRSPFDSYPGPAGSTSISSTSRRSSGGGIQRQASLCISDAEDAELPFPRQSTGSDRSVICESLPSNDIGESNESRAQSSPEETATGTGLTKVSVVVHHREEQPVFITSESPPGSNHSGTSIPKGEKASSHCSHSHSSLDSSSTRTVIPRESVAKRVDAKEASSQTVLTNIYAIGFNDYFRVINSGQQPVIARINLEEYDYVSDPSKSLVLGGIDVEEDHYIADSPHLQVKEEPHLRKGSVYSLDLTLDGEGWKEVPTSLHKADSTESGILEHKLELYQKENLKTFLSRSDISTPEQERIETYKIRYNDTGSKEDVREEKIVIFTPESEEIEESKSIEDEYEFQRQQYRDLWELRATFEEEEELQDILQIDEDDDLRDICCLDDYDKDEKVLSSSEVCDEDEEKCPTLTDKEKTVKAEQDYESYCHTEDEEPQDEHQCVKENGNTQCNKEYEECDLAEDERSPRATEKSPELDLATSQATSFESYADLVYTDDGCTSPVDCQTRITNNVLELPSYESRRHSYKNLLARRLQRRYASDPTQPVATSTDNSLDSMEGSSTDASRHTTSMDSTTTDNTDSTGDGQSHKLQQMKADSGYKSMSVDGNGKPPKLSRKQIQPAIDEDTITVLDCILDKGSPDVNGIPDIKEPNKSLETASEEQLTRKIETSKEHLFTYHRDSFNWDRKKIKSAFRKRRQYLKSRHDSQTLSEGALQWRSDSFSDSQSISDSRQDLREKSSMFHRFFRSNRLRFDRFLMRDYSVDEKSDSLFREFARSDPIYEVVSSRFLHGHLRMYQHYSRDQNNTSPRMSRKVLSPQLSIEEEEPWRAMKNIIPLKIIGKHETDRTANINRR</sequence>
<feature type="compositionally biased region" description="Polar residues" evidence="1">
    <location>
        <begin position="193"/>
        <end position="208"/>
    </location>
</feature>
<feature type="region of interest" description="Disordered" evidence="1">
    <location>
        <begin position="65"/>
        <end position="119"/>
    </location>
</feature>
<dbReference type="Proteomes" id="UP000694941">
    <property type="component" value="Unplaced"/>
</dbReference>
<feature type="compositionally biased region" description="Polar residues" evidence="1">
    <location>
        <begin position="151"/>
        <end position="176"/>
    </location>
</feature>
<evidence type="ECO:0000313" key="2">
    <source>
        <dbReference type="Proteomes" id="UP000694941"/>
    </source>
</evidence>
<feature type="region of interest" description="Disordered" evidence="1">
    <location>
        <begin position="192"/>
        <end position="234"/>
    </location>
</feature>
<gene>
    <name evidence="3" type="primary">LOC111083217</name>
</gene>
<feature type="region of interest" description="Disordered" evidence="1">
    <location>
        <begin position="541"/>
        <end position="564"/>
    </location>
</feature>
<evidence type="ECO:0000256" key="1">
    <source>
        <dbReference type="SAM" id="MobiDB-lite"/>
    </source>
</evidence>
<feature type="compositionally biased region" description="Basic and acidic residues" evidence="1">
    <location>
        <begin position="546"/>
        <end position="558"/>
    </location>
</feature>
<keyword evidence="2" id="KW-1185">Reference proteome</keyword>
<dbReference type="GeneID" id="111083217"/>
<feature type="compositionally biased region" description="Low complexity" evidence="1">
    <location>
        <begin position="217"/>
        <end position="230"/>
    </location>
</feature>
<feature type="region of interest" description="Disordered" evidence="1">
    <location>
        <begin position="134"/>
        <end position="176"/>
    </location>
</feature>
<name>A0ABM1RV64_LIMPO</name>
<feature type="compositionally biased region" description="Low complexity" evidence="1">
    <location>
        <begin position="651"/>
        <end position="665"/>
    </location>
</feature>
<organism evidence="2 3">
    <name type="scientific">Limulus polyphemus</name>
    <name type="common">Atlantic horseshoe crab</name>
    <dbReference type="NCBI Taxonomy" id="6850"/>
    <lineage>
        <taxon>Eukaryota</taxon>
        <taxon>Metazoa</taxon>
        <taxon>Ecdysozoa</taxon>
        <taxon>Arthropoda</taxon>
        <taxon>Chelicerata</taxon>
        <taxon>Merostomata</taxon>
        <taxon>Xiphosura</taxon>
        <taxon>Limulidae</taxon>
        <taxon>Limulus</taxon>
    </lineage>
</organism>
<dbReference type="InterPro" id="IPR037658">
    <property type="entry name" value="CBARP"/>
</dbReference>
<dbReference type="RefSeq" id="XP_022235269.1">
    <property type="nucleotide sequence ID" value="XM_022379561.1"/>
</dbReference>
<reference evidence="3" key="1">
    <citation type="submission" date="2025-08" db="UniProtKB">
        <authorList>
            <consortium name="RefSeq"/>
        </authorList>
    </citation>
    <scope>IDENTIFICATION</scope>
    <source>
        <tissue evidence="3">Muscle</tissue>
    </source>
</reference>
<feature type="compositionally biased region" description="Low complexity" evidence="1">
    <location>
        <begin position="97"/>
        <end position="119"/>
    </location>
</feature>
<proteinExistence type="predicted"/>
<evidence type="ECO:0000313" key="3">
    <source>
        <dbReference type="RefSeq" id="XP_022235269.1"/>
    </source>
</evidence>
<feature type="region of interest" description="Disordered" evidence="1">
    <location>
        <begin position="619"/>
        <end position="699"/>
    </location>
</feature>
<feature type="compositionally biased region" description="Polar residues" evidence="1">
    <location>
        <begin position="624"/>
        <end position="646"/>
    </location>
</feature>
<accession>A0ABM1RV64</accession>
<dbReference type="PANTHER" id="PTHR28597:SF1">
    <property type="entry name" value="VOLTAGE-DEPENDENT CALCIUM CHANNEL BETA SUBUNIT-ASSOCIATED REGULATORY PROTEIN"/>
    <property type="match status" value="1"/>
</dbReference>
<dbReference type="PANTHER" id="PTHR28597">
    <property type="entry name" value="VOLTAGE-DEPENDENT CALCIUM CHANNEL BETA SUBUNIT-ASSOCIATED REGULATORY PROTEIN"/>
    <property type="match status" value="1"/>
</dbReference>
<protein>
    <submittedName>
        <fullName evidence="3">Uncharacterized protein LOC111083217</fullName>
    </submittedName>
</protein>